<dbReference type="InterPro" id="IPR007785">
    <property type="entry name" value="Anamorsin"/>
</dbReference>
<comment type="caution">
    <text evidence="1">The sequence shown here is derived from an EMBL/GenBank/DDBJ whole genome shotgun (WGS) entry which is preliminary data.</text>
</comment>
<dbReference type="GO" id="GO:0051536">
    <property type="term" value="F:iron-sulfur cluster binding"/>
    <property type="evidence" value="ECO:0007669"/>
    <property type="project" value="InterPro"/>
</dbReference>
<sequence>IKDKKGSWTMGSSFLLNKATKTVPEIQIDDETELIHEDLKKPQLPQDGDCRAGKTRKACKNCTCGRC</sequence>
<protein>
    <submittedName>
        <fullName evidence="1">Uncharacterized protein</fullName>
    </submittedName>
</protein>
<dbReference type="GO" id="GO:0016226">
    <property type="term" value="P:iron-sulfur cluster assembly"/>
    <property type="evidence" value="ECO:0007669"/>
    <property type="project" value="InterPro"/>
</dbReference>
<dbReference type="Proteomes" id="UP000287651">
    <property type="component" value="Unassembled WGS sequence"/>
</dbReference>
<dbReference type="PANTHER" id="PTHR13273">
    <property type="entry name" value="ANAMORSIN"/>
    <property type="match status" value="1"/>
</dbReference>
<evidence type="ECO:0000313" key="1">
    <source>
        <dbReference type="EMBL" id="RRT51908.1"/>
    </source>
</evidence>
<gene>
    <name evidence="1" type="ORF">B296_00041886</name>
</gene>
<reference evidence="1 2" key="1">
    <citation type="journal article" date="2014" name="Agronomy (Basel)">
        <title>A Draft Genome Sequence for Ensete ventricosum, the Drought-Tolerant Tree Against Hunger.</title>
        <authorList>
            <person name="Harrison J."/>
            <person name="Moore K.A."/>
            <person name="Paszkiewicz K."/>
            <person name="Jones T."/>
            <person name="Grant M."/>
            <person name="Ambacheew D."/>
            <person name="Muzemil S."/>
            <person name="Studholme D.J."/>
        </authorList>
    </citation>
    <scope>NUCLEOTIDE SEQUENCE [LARGE SCALE GENOMIC DNA]</scope>
</reference>
<dbReference type="EMBL" id="AMZH03011974">
    <property type="protein sequence ID" value="RRT51908.1"/>
    <property type="molecule type" value="Genomic_DNA"/>
</dbReference>
<evidence type="ECO:0000313" key="2">
    <source>
        <dbReference type="Proteomes" id="UP000287651"/>
    </source>
</evidence>
<dbReference type="AlphaFoldDB" id="A0A426YJK6"/>
<organism evidence="1 2">
    <name type="scientific">Ensete ventricosum</name>
    <name type="common">Abyssinian banana</name>
    <name type="synonym">Musa ensete</name>
    <dbReference type="NCBI Taxonomy" id="4639"/>
    <lineage>
        <taxon>Eukaryota</taxon>
        <taxon>Viridiplantae</taxon>
        <taxon>Streptophyta</taxon>
        <taxon>Embryophyta</taxon>
        <taxon>Tracheophyta</taxon>
        <taxon>Spermatophyta</taxon>
        <taxon>Magnoliopsida</taxon>
        <taxon>Liliopsida</taxon>
        <taxon>Zingiberales</taxon>
        <taxon>Musaceae</taxon>
        <taxon>Ensete</taxon>
    </lineage>
</organism>
<proteinExistence type="predicted"/>
<feature type="non-terminal residue" evidence="1">
    <location>
        <position position="1"/>
    </location>
</feature>
<dbReference type="PANTHER" id="PTHR13273:SF14">
    <property type="entry name" value="ANAMORSIN"/>
    <property type="match status" value="1"/>
</dbReference>
<name>A0A426YJK6_ENSVE</name>
<dbReference type="GO" id="GO:0005737">
    <property type="term" value="C:cytoplasm"/>
    <property type="evidence" value="ECO:0007669"/>
    <property type="project" value="InterPro"/>
</dbReference>
<accession>A0A426YJK6</accession>